<organism evidence="2 3">
    <name type="scientific">Luteibacter yeojuensis</name>
    <dbReference type="NCBI Taxonomy" id="345309"/>
    <lineage>
        <taxon>Bacteria</taxon>
        <taxon>Pseudomonadati</taxon>
        <taxon>Pseudomonadota</taxon>
        <taxon>Gammaproteobacteria</taxon>
        <taxon>Lysobacterales</taxon>
        <taxon>Rhodanobacteraceae</taxon>
        <taxon>Luteibacter</taxon>
    </lineage>
</organism>
<dbReference type="AlphaFoldDB" id="A0A7X5QS62"/>
<sequence length="94" mass="9567">MKEQYMTLITPCNVAITMAEQGNNVDALLEAISLKLAVLAAAEAAPRGAGGRTLGDVVENMVRSSVMQAKGASSERGADGASSFGPHFGGVTPC</sequence>
<comment type="caution">
    <text evidence="2">The sequence shown here is derived from an EMBL/GenBank/DDBJ whole genome shotgun (WGS) entry which is preliminary data.</text>
</comment>
<gene>
    <name evidence="2" type="ORF">HBF32_02695</name>
</gene>
<evidence type="ECO:0000313" key="3">
    <source>
        <dbReference type="Proteomes" id="UP000518878"/>
    </source>
</evidence>
<protein>
    <submittedName>
        <fullName evidence="2">Uncharacterized protein</fullName>
    </submittedName>
</protein>
<proteinExistence type="predicted"/>
<dbReference type="Proteomes" id="UP000518878">
    <property type="component" value="Unassembled WGS sequence"/>
</dbReference>
<accession>A0A7X5QS62</accession>
<reference evidence="2 3" key="1">
    <citation type="journal article" date="2006" name="Int. J. Syst. Evol. Microbiol.">
        <title>Dyella yeojuensis sp. nov., isolated from greenhouse soil in Korea.</title>
        <authorList>
            <person name="Kim B.Y."/>
            <person name="Weon H.Y."/>
            <person name="Lee K.H."/>
            <person name="Seok S.J."/>
            <person name="Kwon S.W."/>
            <person name="Go S.J."/>
            <person name="Stackebrandt E."/>
        </authorList>
    </citation>
    <scope>NUCLEOTIDE SEQUENCE [LARGE SCALE GENOMIC DNA]</scope>
    <source>
        <strain evidence="2 3">DSM 17673</strain>
    </source>
</reference>
<feature type="region of interest" description="Disordered" evidence="1">
    <location>
        <begin position="68"/>
        <end position="94"/>
    </location>
</feature>
<dbReference type="EMBL" id="JAAQTL010000001">
    <property type="protein sequence ID" value="NID14369.1"/>
    <property type="molecule type" value="Genomic_DNA"/>
</dbReference>
<keyword evidence="3" id="KW-1185">Reference proteome</keyword>
<evidence type="ECO:0000313" key="2">
    <source>
        <dbReference type="EMBL" id="NID14369.1"/>
    </source>
</evidence>
<dbReference type="RefSeq" id="WP_166698086.1">
    <property type="nucleotide sequence ID" value="NZ_JAAQTL010000001.1"/>
</dbReference>
<name>A0A7X5QS62_9GAMM</name>
<evidence type="ECO:0000256" key="1">
    <source>
        <dbReference type="SAM" id="MobiDB-lite"/>
    </source>
</evidence>